<dbReference type="EMBL" id="BK015608">
    <property type="protein sequence ID" value="DAE15617.1"/>
    <property type="molecule type" value="Genomic_DNA"/>
</dbReference>
<protein>
    <submittedName>
        <fullName evidence="1">Uncharacterized protein</fullName>
    </submittedName>
</protein>
<accession>A0A8S5Q9Y7</accession>
<organism evidence="1">
    <name type="scientific">Siphoviridae sp. ctoic9</name>
    <dbReference type="NCBI Taxonomy" id="2825671"/>
    <lineage>
        <taxon>Viruses</taxon>
        <taxon>Duplodnaviria</taxon>
        <taxon>Heunggongvirae</taxon>
        <taxon>Uroviricota</taxon>
        <taxon>Caudoviricetes</taxon>
    </lineage>
</organism>
<name>A0A8S5Q9Y7_9CAUD</name>
<evidence type="ECO:0000313" key="1">
    <source>
        <dbReference type="EMBL" id="DAE15617.1"/>
    </source>
</evidence>
<proteinExistence type="predicted"/>
<reference evidence="1" key="1">
    <citation type="journal article" date="2021" name="Proc. Natl. Acad. Sci. U.S.A.">
        <title>A Catalog of Tens of Thousands of Viruses from Human Metagenomes Reveals Hidden Associations with Chronic Diseases.</title>
        <authorList>
            <person name="Tisza M.J."/>
            <person name="Buck C.B."/>
        </authorList>
    </citation>
    <scope>NUCLEOTIDE SEQUENCE</scope>
    <source>
        <strain evidence="1">Ctoic9</strain>
    </source>
</reference>
<sequence length="32" mass="3511">MQGGAIVVAFTACNGGGVYRQHLYTLYSYTRI</sequence>